<protein>
    <recommendedName>
        <fullName evidence="3">Periplasmic heavy metal sensor</fullName>
    </recommendedName>
</protein>
<sequence length="147" mass="17248">MGLLFFGGCDQATAPAKKGKPYKVLKLQDPGNHVYKYMALKEQLLNIMRRNGQITPEQQRRQRIRRDSLNRLPLTPEVRDQLAQLMGFKNDLQQRYLMNQINLERNEIYKTNPSFFTKSRQAQRKWLLLSQASNGSYRGTPDYVEVE</sequence>
<organism evidence="1 2">
    <name type="scientific">Hymenobacter volaticus</name>
    <dbReference type="NCBI Taxonomy" id="2932254"/>
    <lineage>
        <taxon>Bacteria</taxon>
        <taxon>Pseudomonadati</taxon>
        <taxon>Bacteroidota</taxon>
        <taxon>Cytophagia</taxon>
        <taxon>Cytophagales</taxon>
        <taxon>Hymenobacteraceae</taxon>
        <taxon>Hymenobacter</taxon>
    </lineage>
</organism>
<keyword evidence="2" id="KW-1185">Reference proteome</keyword>
<proteinExistence type="predicted"/>
<dbReference type="RefSeq" id="WP_245119942.1">
    <property type="nucleotide sequence ID" value="NZ_CP095061.1"/>
</dbReference>
<accession>A0ABY4G5A6</accession>
<evidence type="ECO:0000313" key="2">
    <source>
        <dbReference type="Proteomes" id="UP000830401"/>
    </source>
</evidence>
<dbReference type="EMBL" id="CP095061">
    <property type="protein sequence ID" value="UOQ65962.1"/>
    <property type="molecule type" value="Genomic_DNA"/>
</dbReference>
<evidence type="ECO:0000313" key="1">
    <source>
        <dbReference type="EMBL" id="UOQ65962.1"/>
    </source>
</evidence>
<evidence type="ECO:0008006" key="3">
    <source>
        <dbReference type="Google" id="ProtNLM"/>
    </source>
</evidence>
<dbReference type="Proteomes" id="UP000830401">
    <property type="component" value="Chromosome"/>
</dbReference>
<reference evidence="1" key="1">
    <citation type="submission" date="2022-04" db="EMBL/GenBank/DDBJ databases">
        <title>Hymenobacter sp. isolated from the air.</title>
        <authorList>
            <person name="Won M."/>
            <person name="Lee C.-M."/>
            <person name="Woen H.-Y."/>
            <person name="Kwon S.-W."/>
        </authorList>
    </citation>
    <scope>NUCLEOTIDE SEQUENCE</scope>
    <source>
        <strain evidence="1">5420S-77</strain>
    </source>
</reference>
<gene>
    <name evidence="1" type="ORF">MUN86_21000</name>
</gene>
<name>A0ABY4G5A6_9BACT</name>